<gene>
    <name evidence="1" type="ORF">EMPG_15004</name>
</gene>
<protein>
    <submittedName>
        <fullName evidence="1">Uncharacterized protein</fullName>
    </submittedName>
</protein>
<dbReference type="EMBL" id="LDEV01002323">
    <property type="protein sequence ID" value="KLJ09561.1"/>
    <property type="molecule type" value="Genomic_DNA"/>
</dbReference>
<keyword evidence="2" id="KW-1185">Reference proteome</keyword>
<sequence length="79" mass="8643">MSAPTQPMSLAALKHPPQLRITNFLNFSKSRQSRLNRDMEILNSSASAALHPIPDLVSFSAVFMCQQVASGAQQQLLGF</sequence>
<evidence type="ECO:0000313" key="2">
    <source>
        <dbReference type="Proteomes" id="UP000053573"/>
    </source>
</evidence>
<organism evidence="1 2">
    <name type="scientific">Blastomyces silverae</name>
    <dbReference type="NCBI Taxonomy" id="2060906"/>
    <lineage>
        <taxon>Eukaryota</taxon>
        <taxon>Fungi</taxon>
        <taxon>Dikarya</taxon>
        <taxon>Ascomycota</taxon>
        <taxon>Pezizomycotina</taxon>
        <taxon>Eurotiomycetes</taxon>
        <taxon>Eurotiomycetidae</taxon>
        <taxon>Onygenales</taxon>
        <taxon>Ajellomycetaceae</taxon>
        <taxon>Blastomyces</taxon>
    </lineage>
</organism>
<comment type="caution">
    <text evidence="1">The sequence shown here is derived from an EMBL/GenBank/DDBJ whole genome shotgun (WGS) entry which is preliminary data.</text>
</comment>
<name>A0A0H1BK63_9EURO</name>
<evidence type="ECO:0000313" key="1">
    <source>
        <dbReference type="EMBL" id="KLJ09561.1"/>
    </source>
</evidence>
<dbReference type="Proteomes" id="UP000053573">
    <property type="component" value="Unassembled WGS sequence"/>
</dbReference>
<accession>A0A0H1BK63</accession>
<reference evidence="2" key="1">
    <citation type="journal article" date="2015" name="PLoS Genet.">
        <title>The dynamic genome and transcriptome of the human fungal pathogen Blastomyces and close relative Emmonsia.</title>
        <authorList>
            <person name="Munoz J.F."/>
            <person name="Gauthier G.M."/>
            <person name="Desjardins C.A."/>
            <person name="Gallo J.E."/>
            <person name="Holder J."/>
            <person name="Sullivan T.D."/>
            <person name="Marty A.J."/>
            <person name="Carmen J.C."/>
            <person name="Chen Z."/>
            <person name="Ding L."/>
            <person name="Gujja S."/>
            <person name="Magrini V."/>
            <person name="Misas E."/>
            <person name="Mitreva M."/>
            <person name="Priest M."/>
            <person name="Saif S."/>
            <person name="Whiston E.A."/>
            <person name="Young S."/>
            <person name="Zeng Q."/>
            <person name="Goldman W.E."/>
            <person name="Mardis E.R."/>
            <person name="Taylor J.W."/>
            <person name="McEwen J.G."/>
            <person name="Clay O.K."/>
            <person name="Klein B.S."/>
            <person name="Cuomo C.A."/>
        </authorList>
    </citation>
    <scope>NUCLEOTIDE SEQUENCE [LARGE SCALE GENOMIC DNA]</scope>
    <source>
        <strain evidence="2">UAMH 139</strain>
    </source>
</reference>
<proteinExistence type="predicted"/>
<dbReference type="AlphaFoldDB" id="A0A0H1BK63"/>